<dbReference type="PANTHER" id="PTHR24422">
    <property type="entry name" value="CHEMOTAXIS PROTEIN METHYLTRANSFERASE"/>
    <property type="match status" value="1"/>
</dbReference>
<dbReference type="PROSITE" id="PS50123">
    <property type="entry name" value="CHER"/>
    <property type="match status" value="1"/>
</dbReference>
<dbReference type="Pfam" id="PF01739">
    <property type="entry name" value="CheR"/>
    <property type="match status" value="1"/>
</dbReference>
<evidence type="ECO:0000256" key="5">
    <source>
        <dbReference type="ARBA" id="ARBA00022691"/>
    </source>
</evidence>
<dbReference type="SUPFAM" id="SSF47757">
    <property type="entry name" value="Chemotaxis receptor methyltransferase CheR, N-terminal domain"/>
    <property type="match status" value="1"/>
</dbReference>
<name>A0A081C781_VECG1</name>
<dbReference type="InterPro" id="IPR029063">
    <property type="entry name" value="SAM-dependent_MTases_sf"/>
</dbReference>
<dbReference type="InterPro" id="IPR000780">
    <property type="entry name" value="CheR_MeTrfase"/>
</dbReference>
<evidence type="ECO:0000256" key="1">
    <source>
        <dbReference type="ARBA" id="ARBA00001541"/>
    </source>
</evidence>
<comment type="catalytic activity">
    <reaction evidence="7">
        <text>L-glutaminyl-[protein] + H2O = L-glutamyl-[protein] + NH4(+)</text>
        <dbReference type="Rhea" id="RHEA:16441"/>
        <dbReference type="Rhea" id="RHEA-COMP:10207"/>
        <dbReference type="Rhea" id="RHEA-COMP:10208"/>
        <dbReference type="ChEBI" id="CHEBI:15377"/>
        <dbReference type="ChEBI" id="CHEBI:28938"/>
        <dbReference type="ChEBI" id="CHEBI:29973"/>
        <dbReference type="ChEBI" id="CHEBI:30011"/>
        <dbReference type="EC" id="3.5.1.44"/>
    </reaction>
</comment>
<dbReference type="InterPro" id="IPR005659">
    <property type="entry name" value="Chemorcpt_Glu_NH3ase_CheD"/>
</dbReference>
<gene>
    <name evidence="7" type="primary">cheD</name>
    <name evidence="9" type="ORF">U27_00333</name>
</gene>
<dbReference type="CDD" id="cd16352">
    <property type="entry name" value="CheD"/>
    <property type="match status" value="1"/>
</dbReference>
<dbReference type="eggNOG" id="COG1352">
    <property type="taxonomic scope" value="Bacteria"/>
</dbReference>
<dbReference type="HOGENOM" id="CLU_591424_0_0_0"/>
<dbReference type="STRING" id="1499967.U27_00333"/>
<comment type="function">
    <text evidence="7">Probably deamidates glutamine residues to glutamate on methyl-accepting chemotaxis receptors (MCPs), playing an important role in chemotaxis.</text>
</comment>
<dbReference type="GO" id="GO:0008983">
    <property type="term" value="F:protein-glutamate O-methyltransferase activity"/>
    <property type="evidence" value="ECO:0007669"/>
    <property type="project" value="UniProtKB-EC"/>
</dbReference>
<protein>
    <recommendedName>
        <fullName evidence="7">Probable chemoreceptor glutamine deamidase CheD</fullName>
        <ecNumber evidence="7">3.5.1.44</ecNumber>
    </recommendedName>
</protein>
<comment type="catalytic activity">
    <reaction evidence="1">
        <text>L-glutamyl-[protein] + S-adenosyl-L-methionine = [protein]-L-glutamate 5-O-methyl ester + S-adenosyl-L-homocysteine</text>
        <dbReference type="Rhea" id="RHEA:24452"/>
        <dbReference type="Rhea" id="RHEA-COMP:10208"/>
        <dbReference type="Rhea" id="RHEA-COMP:10311"/>
        <dbReference type="ChEBI" id="CHEBI:29973"/>
        <dbReference type="ChEBI" id="CHEBI:57856"/>
        <dbReference type="ChEBI" id="CHEBI:59789"/>
        <dbReference type="ChEBI" id="CHEBI:82795"/>
        <dbReference type="EC" id="2.1.1.80"/>
    </reaction>
</comment>
<keyword evidence="10" id="KW-1185">Reference proteome</keyword>
<proteinExistence type="inferred from homology"/>
<keyword evidence="5" id="KW-0949">S-adenosyl-L-methionine</keyword>
<evidence type="ECO:0000256" key="4">
    <source>
        <dbReference type="ARBA" id="ARBA00022679"/>
    </source>
</evidence>
<dbReference type="Gene3D" id="1.10.155.10">
    <property type="entry name" value="Chemotaxis receptor methyltransferase CheR, N-terminal domain"/>
    <property type="match status" value="1"/>
</dbReference>
<dbReference type="EC" id="3.5.1.44" evidence="7"/>
<reference evidence="9" key="1">
    <citation type="journal article" date="2015" name="PeerJ">
        <title>First genomic representation of candidate bacterial phylum KSB3 points to enhanced environmental sensing as a trigger of wastewater bulking.</title>
        <authorList>
            <person name="Sekiguchi Y."/>
            <person name="Ohashi A."/>
            <person name="Parks D.H."/>
            <person name="Yamauchi T."/>
            <person name="Tyson G.W."/>
            <person name="Hugenholtz P."/>
        </authorList>
    </citation>
    <scope>NUCLEOTIDE SEQUENCE [LARGE SCALE GENOMIC DNA]</scope>
</reference>
<evidence type="ECO:0000259" key="8">
    <source>
        <dbReference type="PROSITE" id="PS50123"/>
    </source>
</evidence>
<dbReference type="AlphaFoldDB" id="A0A081C781"/>
<dbReference type="InterPro" id="IPR038592">
    <property type="entry name" value="CheD-like_sf"/>
</dbReference>
<dbReference type="EMBL" id="DF820473">
    <property type="protein sequence ID" value="GAK60436.1"/>
    <property type="molecule type" value="Genomic_DNA"/>
</dbReference>
<evidence type="ECO:0000256" key="7">
    <source>
        <dbReference type="HAMAP-Rule" id="MF_01440"/>
    </source>
</evidence>
<dbReference type="PANTHER" id="PTHR24422:SF26">
    <property type="entry name" value="CHEMOTAXIS PROTEIN METHYLTRANSFERASE"/>
    <property type="match status" value="1"/>
</dbReference>
<comment type="similarity">
    <text evidence="7">Belongs to the CheD family.</text>
</comment>
<dbReference type="eggNOG" id="COG1871">
    <property type="taxonomic scope" value="Bacteria"/>
</dbReference>
<evidence type="ECO:0000256" key="3">
    <source>
        <dbReference type="ARBA" id="ARBA00022603"/>
    </source>
</evidence>
<dbReference type="Proteomes" id="UP000030661">
    <property type="component" value="Unassembled WGS sequence"/>
</dbReference>
<dbReference type="Pfam" id="PF03975">
    <property type="entry name" value="CheD"/>
    <property type="match status" value="1"/>
</dbReference>
<dbReference type="InterPro" id="IPR036804">
    <property type="entry name" value="CheR_N_sf"/>
</dbReference>
<dbReference type="Gene3D" id="3.30.1330.200">
    <property type="match status" value="1"/>
</dbReference>
<evidence type="ECO:0000256" key="6">
    <source>
        <dbReference type="ARBA" id="ARBA00022801"/>
    </source>
</evidence>
<dbReference type="InterPro" id="IPR022642">
    <property type="entry name" value="CheR_C"/>
</dbReference>
<dbReference type="SMART" id="SM00138">
    <property type="entry name" value="MeTrc"/>
    <property type="match status" value="1"/>
</dbReference>
<sequence length="462" mass="52974">MEENHNQRIPATTMSDEIFALFSEFIEAEIGIKMPPAKKTMLQARLQKRLWKVELSSFDDYYQYVFSPEGREYELPNMIDVVTTNKTDFFREPKHFEILTQRIIPELLAREDAERQMMIWCAGCSTGEEPYSLAMVLHDFAEQVRKFEFLILATDISNKVLEKARLGIYDEEMSAPIPASFRKKYLLRSKDDNKKLVRVVPEIRSLVKFRKLNLIRPDFGFRENMDIIFCRNVIIYFNRSIQEQVIGRICYYLNPGGYLFTGHSETLNGMRLPIKTVAHTVYQKEMDVPLSEQLPIITLKPAEMFVSERPTIVRTVLGSCVAVTMFDPQHGVAAICHALLPESDNLSKHEEEKPNSYKYVDSVIPLMLKKLRNYGVNPQDLEVKLFGGADMLGARTGKIGFQPVGKLNIDAVIQTIQSQNLRLKVSDVGGISGRKILFYTHTGEVLLKRITLRTAYNSPAIE</sequence>
<dbReference type="GO" id="GO:0006935">
    <property type="term" value="P:chemotaxis"/>
    <property type="evidence" value="ECO:0007669"/>
    <property type="project" value="UniProtKB-UniRule"/>
</dbReference>
<dbReference type="GO" id="GO:0050568">
    <property type="term" value="F:protein-glutamine glutaminase activity"/>
    <property type="evidence" value="ECO:0007669"/>
    <property type="project" value="UniProtKB-UniRule"/>
</dbReference>
<dbReference type="PRINTS" id="PR00996">
    <property type="entry name" value="CHERMTFRASE"/>
</dbReference>
<evidence type="ECO:0000313" key="9">
    <source>
        <dbReference type="EMBL" id="GAK60436.1"/>
    </source>
</evidence>
<keyword evidence="6 7" id="KW-0378">Hydrolase</keyword>
<dbReference type="SUPFAM" id="SSF64438">
    <property type="entry name" value="CNF1/YfiH-like putative cysteine hydrolases"/>
    <property type="match status" value="1"/>
</dbReference>
<evidence type="ECO:0000313" key="10">
    <source>
        <dbReference type="Proteomes" id="UP000030661"/>
    </source>
</evidence>
<dbReference type="Pfam" id="PF03705">
    <property type="entry name" value="CheR_N"/>
    <property type="match status" value="1"/>
</dbReference>
<keyword evidence="4 9" id="KW-0808">Transferase</keyword>
<dbReference type="GO" id="GO:0032259">
    <property type="term" value="P:methylation"/>
    <property type="evidence" value="ECO:0007669"/>
    <property type="project" value="UniProtKB-KW"/>
</dbReference>
<dbReference type="InterPro" id="IPR011324">
    <property type="entry name" value="Cytotoxic_necrot_fac-like_cat"/>
</dbReference>
<dbReference type="Gene3D" id="3.40.50.150">
    <property type="entry name" value="Vaccinia Virus protein VP39"/>
    <property type="match status" value="1"/>
</dbReference>
<dbReference type="SUPFAM" id="SSF53335">
    <property type="entry name" value="S-adenosyl-L-methionine-dependent methyltransferases"/>
    <property type="match status" value="1"/>
</dbReference>
<feature type="domain" description="CheR-type methyltransferase" evidence="8">
    <location>
        <begin position="7"/>
        <end position="287"/>
    </location>
</feature>
<accession>A0A081C781</accession>
<organism evidence="9">
    <name type="scientific">Vecturithrix granuli</name>
    <dbReference type="NCBI Taxonomy" id="1499967"/>
    <lineage>
        <taxon>Bacteria</taxon>
        <taxon>Candidatus Moduliflexota</taxon>
        <taxon>Candidatus Vecturitrichia</taxon>
        <taxon>Candidatus Vecturitrichales</taxon>
        <taxon>Candidatus Vecturitrichaceae</taxon>
        <taxon>Candidatus Vecturithrix</taxon>
    </lineage>
</organism>
<dbReference type="HAMAP" id="MF_01440">
    <property type="entry name" value="CheD"/>
    <property type="match status" value="1"/>
</dbReference>
<evidence type="ECO:0000256" key="2">
    <source>
        <dbReference type="ARBA" id="ARBA00022500"/>
    </source>
</evidence>
<keyword evidence="2 7" id="KW-0145">Chemotaxis</keyword>
<dbReference type="InterPro" id="IPR022641">
    <property type="entry name" value="CheR_N"/>
</dbReference>
<dbReference type="InterPro" id="IPR050903">
    <property type="entry name" value="Bact_Chemotaxis_MeTrfase"/>
</dbReference>
<keyword evidence="3 9" id="KW-0489">Methyltransferase</keyword>